<comment type="caution">
    <text evidence="8">The sequence shown here is derived from an EMBL/GenBank/DDBJ whole genome shotgun (WGS) entry which is preliminary data.</text>
</comment>
<dbReference type="PROSITE" id="PS50188">
    <property type="entry name" value="B302_SPRY"/>
    <property type="match status" value="1"/>
</dbReference>
<dbReference type="InterPro" id="IPR001841">
    <property type="entry name" value="Znf_RING"/>
</dbReference>
<dbReference type="Pfam" id="PF13920">
    <property type="entry name" value="zf-C3HC4_3"/>
    <property type="match status" value="1"/>
</dbReference>
<dbReference type="GO" id="GO:0005737">
    <property type="term" value="C:cytoplasm"/>
    <property type="evidence" value="ECO:0007669"/>
    <property type="project" value="TreeGrafter"/>
</dbReference>
<keyword evidence="5" id="KW-0472">Membrane</keyword>
<keyword evidence="9" id="KW-1185">Reference proteome</keyword>
<dbReference type="InterPro" id="IPR001870">
    <property type="entry name" value="B30.2/SPRY"/>
</dbReference>
<evidence type="ECO:0000256" key="4">
    <source>
        <dbReference type="PROSITE-ProRule" id="PRU00175"/>
    </source>
</evidence>
<feature type="transmembrane region" description="Helical" evidence="5">
    <location>
        <begin position="130"/>
        <end position="155"/>
    </location>
</feature>
<evidence type="ECO:0000256" key="1">
    <source>
        <dbReference type="ARBA" id="ARBA00022723"/>
    </source>
</evidence>
<dbReference type="InterPro" id="IPR003877">
    <property type="entry name" value="SPRY_dom"/>
</dbReference>
<dbReference type="CDD" id="cd12883">
    <property type="entry name" value="SPRY_RING"/>
    <property type="match status" value="1"/>
</dbReference>
<dbReference type="Gene3D" id="2.60.120.920">
    <property type="match status" value="1"/>
</dbReference>
<feature type="domain" description="B30.2/SPRY" evidence="7">
    <location>
        <begin position="366"/>
        <end position="548"/>
    </location>
</feature>
<dbReference type="PROSITE" id="PS50089">
    <property type="entry name" value="ZF_RING_2"/>
    <property type="match status" value="1"/>
</dbReference>
<keyword evidence="3" id="KW-0862">Zinc</keyword>
<evidence type="ECO:0000313" key="8">
    <source>
        <dbReference type="EMBL" id="CAH3042816.1"/>
    </source>
</evidence>
<dbReference type="GO" id="GO:0008270">
    <property type="term" value="F:zinc ion binding"/>
    <property type="evidence" value="ECO:0007669"/>
    <property type="project" value="UniProtKB-KW"/>
</dbReference>
<dbReference type="InterPro" id="IPR013320">
    <property type="entry name" value="ConA-like_dom_sf"/>
</dbReference>
<evidence type="ECO:0000256" key="3">
    <source>
        <dbReference type="ARBA" id="ARBA00022833"/>
    </source>
</evidence>
<dbReference type="GO" id="GO:0004842">
    <property type="term" value="F:ubiquitin-protein transferase activity"/>
    <property type="evidence" value="ECO:0007669"/>
    <property type="project" value="InterPro"/>
</dbReference>
<evidence type="ECO:0000256" key="5">
    <source>
        <dbReference type="SAM" id="Phobius"/>
    </source>
</evidence>
<evidence type="ECO:0000259" key="6">
    <source>
        <dbReference type="PROSITE" id="PS50089"/>
    </source>
</evidence>
<sequence length="655" mass="73877">MGISCCKTHEALRQDSYDVDYGRNVSTSHGGSSYTDDLVMDALRALRKLAEKNKTPEIFVTWNYVNPSNNFCQIRGLKLMVAKTCSGFLKEVIQYLKQAQNILIPRIKKVGRCSDFNSLSGTKSILKFHWVLHVVLLLLQLHVVLLVTVLSHFLILQCFLYENLTYYPYFFSNMEPPECMTILHSLAEEEEGWLNVVKSCIFAIPLEDSLGAAVVCLLLDECPLPTRDAIKTLSSKLNLSKSLKKLVFNTERDQRQNELTSSICRNLAVVLACLADKLAGPLSIVLLTQGTLEFLLKRLTIAEYPGVVLNSILALEKFAQTSENKLTIRDSGIAEMLVNLEKEWLGSKDFERHQAGFCSQWLLDNTFSFKNRPYSYETADVSGINVMLNNNDVSDYLKISPTGLEARCDASSFESVRCTFCASTGVWYYEVTLLTAGVMQIGWATKDSKFLNHEGYGIGDDEFSYAYDGCRQLIWHGARSTPHHHPPWVPGDVLGLLIDLERGKVAFSMNGDTIIRDFKAALSGAGFFAAASFMSFQHCIFNFGAKPFMFPPNVPFDNFNDHANMSSEDKIVLPRHLKLAAIRQESISNDPCKICYENSADTRLEPCNHRQVRFTYRDVCMRCAVQLQHCPMCRMHIQDRVLEDHSMPPSPQDTS</sequence>
<feature type="domain" description="RING-type" evidence="6">
    <location>
        <begin position="592"/>
        <end position="634"/>
    </location>
</feature>
<dbReference type="InterPro" id="IPR013083">
    <property type="entry name" value="Znf_RING/FYVE/PHD"/>
</dbReference>
<dbReference type="GO" id="GO:0051603">
    <property type="term" value="P:proteolysis involved in protein catabolic process"/>
    <property type="evidence" value="ECO:0007669"/>
    <property type="project" value="TreeGrafter"/>
</dbReference>
<reference evidence="8 9" key="1">
    <citation type="submission" date="2022-05" db="EMBL/GenBank/DDBJ databases">
        <authorList>
            <consortium name="Genoscope - CEA"/>
            <person name="William W."/>
        </authorList>
    </citation>
    <scope>NUCLEOTIDE SEQUENCE [LARGE SCALE GENOMIC DNA]</scope>
</reference>
<dbReference type="InterPro" id="IPR043136">
    <property type="entry name" value="B30.2/SPRY_sf"/>
</dbReference>
<dbReference type="Proteomes" id="UP001159428">
    <property type="component" value="Unassembled WGS sequence"/>
</dbReference>
<dbReference type="InterPro" id="IPR045129">
    <property type="entry name" value="RNF123/RKP/RSPRY1"/>
</dbReference>
<accession>A0AAU9W0S0</accession>
<keyword evidence="1" id="KW-0479">Metal-binding</keyword>
<evidence type="ECO:0000256" key="2">
    <source>
        <dbReference type="ARBA" id="ARBA00022771"/>
    </source>
</evidence>
<dbReference type="SMART" id="SM00449">
    <property type="entry name" value="SPRY"/>
    <property type="match status" value="1"/>
</dbReference>
<evidence type="ECO:0008006" key="10">
    <source>
        <dbReference type="Google" id="ProtNLM"/>
    </source>
</evidence>
<name>A0AAU9W0S0_9CNID</name>
<dbReference type="AlphaFoldDB" id="A0AAU9W0S0"/>
<dbReference type="Gene3D" id="3.30.40.10">
    <property type="entry name" value="Zinc/RING finger domain, C3HC4 (zinc finger)"/>
    <property type="match status" value="1"/>
</dbReference>
<protein>
    <recommendedName>
        <fullName evidence="10">RING finger and SPRY domain-containing protein 1</fullName>
    </recommendedName>
</protein>
<dbReference type="EMBL" id="CALNXJ010000006">
    <property type="protein sequence ID" value="CAH3042816.1"/>
    <property type="molecule type" value="Genomic_DNA"/>
</dbReference>
<dbReference type="SUPFAM" id="SSF57850">
    <property type="entry name" value="RING/U-box"/>
    <property type="match status" value="1"/>
</dbReference>
<dbReference type="Pfam" id="PF00622">
    <property type="entry name" value="SPRY"/>
    <property type="match status" value="1"/>
</dbReference>
<proteinExistence type="predicted"/>
<dbReference type="SUPFAM" id="SSF49899">
    <property type="entry name" value="Concanavalin A-like lectins/glucanases"/>
    <property type="match status" value="1"/>
</dbReference>
<evidence type="ECO:0000259" key="7">
    <source>
        <dbReference type="PROSITE" id="PS50188"/>
    </source>
</evidence>
<keyword evidence="5" id="KW-0812">Transmembrane</keyword>
<dbReference type="InterPro" id="IPR035774">
    <property type="entry name" value="SPRY_RSPRY1"/>
</dbReference>
<evidence type="ECO:0000313" key="9">
    <source>
        <dbReference type="Proteomes" id="UP001159428"/>
    </source>
</evidence>
<organism evidence="8 9">
    <name type="scientific">Pocillopora meandrina</name>
    <dbReference type="NCBI Taxonomy" id="46732"/>
    <lineage>
        <taxon>Eukaryota</taxon>
        <taxon>Metazoa</taxon>
        <taxon>Cnidaria</taxon>
        <taxon>Anthozoa</taxon>
        <taxon>Hexacorallia</taxon>
        <taxon>Scleractinia</taxon>
        <taxon>Astrocoeniina</taxon>
        <taxon>Pocilloporidae</taxon>
        <taxon>Pocillopora</taxon>
    </lineage>
</organism>
<keyword evidence="2 4" id="KW-0863">Zinc-finger</keyword>
<dbReference type="PANTHER" id="PTHR13363:SF6">
    <property type="entry name" value="RING FINGER AND SPRY DOMAIN-CONTAINING PROTEIN 1"/>
    <property type="match status" value="1"/>
</dbReference>
<gene>
    <name evidence="8" type="ORF">PMEA_00029033</name>
</gene>
<keyword evidence="5" id="KW-1133">Transmembrane helix</keyword>
<dbReference type="PANTHER" id="PTHR13363">
    <property type="entry name" value="RING FINGER AND SRY DOMAIN-CONTAINING"/>
    <property type="match status" value="1"/>
</dbReference>